<accession>A0AAU8AXU7</accession>
<proteinExistence type="predicted"/>
<dbReference type="Pfam" id="PF23343">
    <property type="entry name" value="REP_ORF2-G2P"/>
    <property type="match status" value="1"/>
</dbReference>
<dbReference type="EMBL" id="PP511834">
    <property type="protein sequence ID" value="XCD07953.1"/>
    <property type="molecule type" value="Genomic_DNA"/>
</dbReference>
<feature type="domain" description="Replication-associated protein ORF2/G2P" evidence="1">
    <location>
        <begin position="92"/>
        <end position="245"/>
    </location>
</feature>
<protein>
    <submittedName>
        <fullName evidence="2">Replication initiator protein</fullName>
    </submittedName>
</protein>
<dbReference type="InterPro" id="IPR056906">
    <property type="entry name" value="ORF2/G2P_dom"/>
</dbReference>
<organism evidence="2">
    <name type="scientific">Dulem virus 121</name>
    <dbReference type="NCBI Taxonomy" id="3145598"/>
    <lineage>
        <taxon>Viruses</taxon>
        <taxon>Monodnaviria</taxon>
        <taxon>Sangervirae</taxon>
        <taxon>Phixviricota</taxon>
        <taxon>Malgrandaviricetes</taxon>
        <taxon>Petitvirales</taxon>
        <taxon>Microviridae</taxon>
        <taxon>Microvirus</taxon>
    </lineage>
</organism>
<name>A0AAU8AXU7_9VIRU</name>
<reference evidence="2" key="1">
    <citation type="submission" date="2024-03" db="EMBL/GenBank/DDBJ databases">
        <title>Diverse circular DNA viruses in blood, oral, and fecal samples of captive lemurs.</title>
        <authorList>
            <person name="Paietta E.N."/>
            <person name="Kraberger S."/>
            <person name="Lund M.C."/>
            <person name="Custer J.M."/>
            <person name="Vargas K.M."/>
            <person name="Ehmke E.E."/>
            <person name="Yoder A.D."/>
            <person name="Varsani A."/>
        </authorList>
    </citation>
    <scope>NUCLEOTIDE SEQUENCE</scope>
    <source>
        <strain evidence="2">Duke_21_97</strain>
        <strain evidence="3">Duke_28FS_101</strain>
    </source>
</reference>
<evidence type="ECO:0000313" key="3">
    <source>
        <dbReference type="EMBL" id="XCD07953.1"/>
    </source>
</evidence>
<evidence type="ECO:0000259" key="1">
    <source>
        <dbReference type="Pfam" id="PF23343"/>
    </source>
</evidence>
<evidence type="ECO:0000313" key="2">
    <source>
        <dbReference type="EMBL" id="XCD04151.1"/>
    </source>
</evidence>
<dbReference type="EMBL" id="PP511431">
    <property type="protein sequence ID" value="XCD04151.1"/>
    <property type="molecule type" value="Genomic_DNA"/>
</dbReference>
<sequence length="366" mass="42955">MACYHPLKAWPIGLTASGKTDYKITSYLVHHLEMRNGIWYTCNTEYLSPYREKSVVEFTELPCGKCVGCRLEYSRQWANRCMLELEYHKSAYFVTLTYNNEHVPRSYYADLETGEVQQSLTLRKRDFQLFMKRLRKRFCDYDKTRVDTCSSSVGNLRSHCIRFFAAGEYGSQTYRPHYHAILFGLNLNDLILYKKSRGFSYFYSPELQKCWSVTESGVLSPLGFCLVAPVSWETCAYTARYVMKKLTGPESDFYTIFNIEPPFTLMSRKPGIAHQWYVDHPDCFNYEYINISTENGGRKFRPPKYYEKLFEIDCPETSAELKATRKRMAEEAKKIKLSKTSLSYLDYLQVEEDALNDRIKSLERKL</sequence>